<feature type="domain" description="STAS" evidence="3">
    <location>
        <begin position="1"/>
        <end position="110"/>
    </location>
</feature>
<dbReference type="PANTHER" id="PTHR33495">
    <property type="entry name" value="ANTI-SIGMA FACTOR ANTAGONIST TM_1081-RELATED-RELATED"/>
    <property type="match status" value="1"/>
</dbReference>
<evidence type="ECO:0000256" key="2">
    <source>
        <dbReference type="RuleBase" id="RU003749"/>
    </source>
</evidence>
<dbReference type="InterPro" id="IPR002645">
    <property type="entry name" value="STAS_dom"/>
</dbReference>
<protein>
    <recommendedName>
        <fullName evidence="2">Anti-sigma factor antagonist</fullName>
    </recommendedName>
</protein>
<comment type="caution">
    <text evidence="4">The sequence shown here is derived from an EMBL/GenBank/DDBJ whole genome shotgun (WGS) entry which is preliminary data.</text>
</comment>
<dbReference type="PROSITE" id="PS50801">
    <property type="entry name" value="STAS"/>
    <property type="match status" value="1"/>
</dbReference>
<comment type="similarity">
    <text evidence="1 2">Belongs to the anti-sigma-factor antagonist family.</text>
</comment>
<sequence length="110" mass="12237">MNIVERQMEDALIFDLSGRFEFQATPKFFVALERVQDLRGQHLILNLEQVSFLDSAGLGAIHLAHQKLMAVDGALSIVNPLPHVQNLLERANLTSIIPIHTVEEEALLVG</sequence>
<dbReference type="RefSeq" id="WP_313833865.1">
    <property type="nucleotide sequence ID" value="NZ_JAQOUE010000001.1"/>
</dbReference>
<dbReference type="InterPro" id="IPR036513">
    <property type="entry name" value="STAS_dom_sf"/>
</dbReference>
<dbReference type="NCBIfam" id="TIGR00377">
    <property type="entry name" value="ant_ant_sig"/>
    <property type="match status" value="1"/>
</dbReference>
<name>A0ABU3KAS4_9BACT</name>
<dbReference type="Gene3D" id="3.30.750.24">
    <property type="entry name" value="STAS domain"/>
    <property type="match status" value="1"/>
</dbReference>
<evidence type="ECO:0000256" key="1">
    <source>
        <dbReference type="ARBA" id="ARBA00009013"/>
    </source>
</evidence>
<organism evidence="4 5">
    <name type="scientific">Candidatus Nitronereus thalassa</name>
    <dbReference type="NCBI Taxonomy" id="3020898"/>
    <lineage>
        <taxon>Bacteria</taxon>
        <taxon>Pseudomonadati</taxon>
        <taxon>Nitrospirota</taxon>
        <taxon>Nitrospiria</taxon>
        <taxon>Nitrospirales</taxon>
        <taxon>Nitrospiraceae</taxon>
        <taxon>Candidatus Nitronereus</taxon>
    </lineage>
</organism>
<accession>A0ABU3KAS4</accession>
<dbReference type="CDD" id="cd07043">
    <property type="entry name" value="STAS_anti-anti-sigma_factors"/>
    <property type="match status" value="1"/>
</dbReference>
<reference evidence="4 5" key="1">
    <citation type="journal article" date="2023" name="ISME J.">
        <title>Cultivation and genomic characterization of novel and ubiquitous marine nitrite-oxidizing bacteria from the Nitrospirales.</title>
        <authorList>
            <person name="Mueller A.J."/>
            <person name="Daebeler A."/>
            <person name="Herbold C.W."/>
            <person name="Kirkegaard R.H."/>
            <person name="Daims H."/>
        </authorList>
    </citation>
    <scope>NUCLEOTIDE SEQUENCE [LARGE SCALE GENOMIC DNA]</scope>
    <source>
        <strain evidence="4 5">EB</strain>
    </source>
</reference>
<evidence type="ECO:0000313" key="4">
    <source>
        <dbReference type="EMBL" id="MDT7043302.1"/>
    </source>
</evidence>
<dbReference type="Proteomes" id="UP001250932">
    <property type="component" value="Unassembled WGS sequence"/>
</dbReference>
<evidence type="ECO:0000259" key="3">
    <source>
        <dbReference type="PROSITE" id="PS50801"/>
    </source>
</evidence>
<evidence type="ECO:0000313" key="5">
    <source>
        <dbReference type="Proteomes" id="UP001250932"/>
    </source>
</evidence>
<dbReference type="PANTHER" id="PTHR33495:SF2">
    <property type="entry name" value="ANTI-SIGMA FACTOR ANTAGONIST TM_1081-RELATED"/>
    <property type="match status" value="1"/>
</dbReference>
<dbReference type="SUPFAM" id="SSF52091">
    <property type="entry name" value="SpoIIaa-like"/>
    <property type="match status" value="1"/>
</dbReference>
<dbReference type="EMBL" id="JAQOUE010000001">
    <property type="protein sequence ID" value="MDT7043302.1"/>
    <property type="molecule type" value="Genomic_DNA"/>
</dbReference>
<keyword evidence="5" id="KW-1185">Reference proteome</keyword>
<proteinExistence type="inferred from homology"/>
<dbReference type="InterPro" id="IPR003658">
    <property type="entry name" value="Anti-sigma_ant"/>
</dbReference>
<dbReference type="Pfam" id="PF01740">
    <property type="entry name" value="STAS"/>
    <property type="match status" value="1"/>
</dbReference>
<gene>
    <name evidence="4" type="ORF">PPG34_13155</name>
</gene>